<dbReference type="Proteomes" id="UP001220324">
    <property type="component" value="Unassembled WGS sequence"/>
</dbReference>
<proteinExistence type="predicted"/>
<reference evidence="1 2" key="1">
    <citation type="journal article" date="2023" name="IMA Fungus">
        <title>Comparative genomic study of the Penicillium genus elucidates a diverse pangenome and 15 lateral gene transfer events.</title>
        <authorList>
            <person name="Petersen C."/>
            <person name="Sorensen T."/>
            <person name="Nielsen M.R."/>
            <person name="Sondergaard T.E."/>
            <person name="Sorensen J.L."/>
            <person name="Fitzpatrick D.A."/>
            <person name="Frisvad J.C."/>
            <person name="Nielsen K.L."/>
        </authorList>
    </citation>
    <scope>NUCLEOTIDE SEQUENCE [LARGE SCALE GENOMIC DNA]</scope>
    <source>
        <strain evidence="1 2">IBT 35679</strain>
    </source>
</reference>
<evidence type="ECO:0000313" key="1">
    <source>
        <dbReference type="EMBL" id="KAJ5533245.1"/>
    </source>
</evidence>
<comment type="caution">
    <text evidence="1">The sequence shown here is derived from an EMBL/GenBank/DDBJ whole genome shotgun (WGS) entry which is preliminary data.</text>
</comment>
<accession>A0AAD6CQP8</accession>
<gene>
    <name evidence="1" type="ORF">N7494_009797</name>
</gene>
<evidence type="ECO:0000313" key="2">
    <source>
        <dbReference type="Proteomes" id="UP001220324"/>
    </source>
</evidence>
<protein>
    <submittedName>
        <fullName evidence="1">Uncharacterized protein</fullName>
    </submittedName>
</protein>
<keyword evidence="2" id="KW-1185">Reference proteome</keyword>
<sequence>MSEIKRTMVEAVWHFGKLRGDMMRIMAPHRQHPGPGISTLKSYWRGIPLGFGCAGDPAELLNSPPNP</sequence>
<dbReference type="AlphaFoldDB" id="A0AAD6CQP8"/>
<name>A0AAD6CQP8_9EURO</name>
<organism evidence="1 2">
    <name type="scientific">Penicillium frequentans</name>
    <dbReference type="NCBI Taxonomy" id="3151616"/>
    <lineage>
        <taxon>Eukaryota</taxon>
        <taxon>Fungi</taxon>
        <taxon>Dikarya</taxon>
        <taxon>Ascomycota</taxon>
        <taxon>Pezizomycotina</taxon>
        <taxon>Eurotiomycetes</taxon>
        <taxon>Eurotiomycetidae</taxon>
        <taxon>Eurotiales</taxon>
        <taxon>Aspergillaceae</taxon>
        <taxon>Penicillium</taxon>
    </lineage>
</organism>
<dbReference type="EMBL" id="JAQIZZ010000007">
    <property type="protein sequence ID" value="KAJ5533245.1"/>
    <property type="molecule type" value="Genomic_DNA"/>
</dbReference>